<gene>
    <name evidence="2" type="ORF">Tci_907753</name>
</gene>
<evidence type="ECO:0000256" key="1">
    <source>
        <dbReference type="SAM" id="MobiDB-lite"/>
    </source>
</evidence>
<feature type="compositionally biased region" description="Low complexity" evidence="1">
    <location>
        <begin position="22"/>
        <end position="31"/>
    </location>
</feature>
<comment type="caution">
    <text evidence="2">The sequence shown here is derived from an EMBL/GenBank/DDBJ whole genome shotgun (WGS) entry which is preliminary data.</text>
</comment>
<name>A0A699VV43_TANCI</name>
<dbReference type="EMBL" id="BKCJ011463117">
    <property type="protein sequence ID" value="GFD35784.1"/>
    <property type="molecule type" value="Genomic_DNA"/>
</dbReference>
<sequence length="124" mass="13911">PRGPAPAGRARRPGRYPPPGRLPALRGGPRVPGRRRFSGWWRAAGASPRRADYILEPTSLSCWHRGTKMLKWSSEAVHVESLSGFERRVLLLYELMNINRTYANGGFLAPAGRPNLLRLRLILC</sequence>
<dbReference type="AlphaFoldDB" id="A0A699VV43"/>
<feature type="region of interest" description="Disordered" evidence="1">
    <location>
        <begin position="1"/>
        <end position="33"/>
    </location>
</feature>
<evidence type="ECO:0000313" key="2">
    <source>
        <dbReference type="EMBL" id="GFD35784.1"/>
    </source>
</evidence>
<organism evidence="2">
    <name type="scientific">Tanacetum cinerariifolium</name>
    <name type="common">Dalmatian daisy</name>
    <name type="synonym">Chrysanthemum cinerariifolium</name>
    <dbReference type="NCBI Taxonomy" id="118510"/>
    <lineage>
        <taxon>Eukaryota</taxon>
        <taxon>Viridiplantae</taxon>
        <taxon>Streptophyta</taxon>
        <taxon>Embryophyta</taxon>
        <taxon>Tracheophyta</taxon>
        <taxon>Spermatophyta</taxon>
        <taxon>Magnoliopsida</taxon>
        <taxon>eudicotyledons</taxon>
        <taxon>Gunneridae</taxon>
        <taxon>Pentapetalae</taxon>
        <taxon>asterids</taxon>
        <taxon>campanulids</taxon>
        <taxon>Asterales</taxon>
        <taxon>Asteraceae</taxon>
        <taxon>Asteroideae</taxon>
        <taxon>Anthemideae</taxon>
        <taxon>Anthemidinae</taxon>
        <taxon>Tanacetum</taxon>
    </lineage>
</organism>
<proteinExistence type="predicted"/>
<feature type="non-terminal residue" evidence="2">
    <location>
        <position position="1"/>
    </location>
</feature>
<reference evidence="2" key="1">
    <citation type="journal article" date="2019" name="Sci. Rep.">
        <title>Draft genome of Tanacetum cinerariifolium, the natural source of mosquito coil.</title>
        <authorList>
            <person name="Yamashiro T."/>
            <person name="Shiraishi A."/>
            <person name="Satake H."/>
            <person name="Nakayama K."/>
        </authorList>
    </citation>
    <scope>NUCLEOTIDE SEQUENCE</scope>
</reference>
<protein>
    <submittedName>
        <fullName evidence="2">Uncharacterized protein</fullName>
    </submittedName>
</protein>
<accession>A0A699VV43</accession>